<dbReference type="eggNOG" id="COG5449">
    <property type="taxonomic scope" value="Bacteria"/>
</dbReference>
<reference evidence="2 3" key="1">
    <citation type="journal article" date="2014" name="Antonie Van Leeuwenhoek">
        <title>Hyphomonas beringensis sp. nov. and Hyphomonas chukchiensis sp. nov., isolated from surface seawater of the Bering Sea and Chukchi Sea.</title>
        <authorList>
            <person name="Li C."/>
            <person name="Lai Q."/>
            <person name="Li G."/>
            <person name="Dong C."/>
            <person name="Wang J."/>
            <person name="Liao Y."/>
            <person name="Shao Z."/>
        </authorList>
    </citation>
    <scope>NUCLEOTIDE SEQUENCE [LARGE SCALE GENOMIC DNA]</scope>
    <source>
        <strain evidence="2 3">22II1-22F38</strain>
    </source>
</reference>
<dbReference type="Pfam" id="PF09356">
    <property type="entry name" value="Phage_BR0599"/>
    <property type="match status" value="1"/>
</dbReference>
<dbReference type="NCBIfam" id="TIGR02218">
    <property type="entry name" value="phg_TIGR02218"/>
    <property type="match status" value="1"/>
</dbReference>
<dbReference type="EMBL" id="AWFH01000007">
    <property type="protein sequence ID" value="KCZ63061.1"/>
    <property type="molecule type" value="Genomic_DNA"/>
</dbReference>
<comment type="caution">
    <text evidence="2">The sequence shown here is derived from an EMBL/GenBank/DDBJ whole genome shotgun (WGS) entry which is preliminary data.</text>
</comment>
<organism evidence="2 3">
    <name type="scientific">Hyphomonas atlantica</name>
    <dbReference type="NCBI Taxonomy" id="1280948"/>
    <lineage>
        <taxon>Bacteria</taxon>
        <taxon>Pseudomonadati</taxon>
        <taxon>Pseudomonadota</taxon>
        <taxon>Alphaproteobacteria</taxon>
        <taxon>Hyphomonadales</taxon>
        <taxon>Hyphomonadaceae</taxon>
        <taxon>Hyphomonas</taxon>
    </lineage>
</organism>
<accession>A0A059E5T9</accession>
<evidence type="ECO:0000313" key="3">
    <source>
        <dbReference type="Proteomes" id="UP000024547"/>
    </source>
</evidence>
<name>A0A059E5T9_9PROT</name>
<dbReference type="PATRIC" id="fig|1280948.3.peg.1257"/>
<gene>
    <name evidence="2" type="ORF">HY36_15120</name>
</gene>
<sequence length="215" mass="23006">MRIIEQEFAERLASGAATTCLCWRITRADGFLLAVTEHDRAIEVGGILYQSGAALEGASFAQSADLRPGHAAAGGALSHEAITEADLAAGKWDGARVDVIRTDWQRPDLFVTVWSGWLSDVTRGEAGFEAQLVSRKAELERPLGRVYARQCDAVLGDERCGVNVDAFPGLACDHRFSTCSDVFGNAQNFRGFPHLPGADFVLLGPAASGNDGGRR</sequence>
<dbReference type="OrthoDB" id="1633386at2"/>
<dbReference type="RefSeq" id="WP_051602553.1">
    <property type="nucleotide sequence ID" value="NZ_AWFH01000007.1"/>
</dbReference>
<dbReference type="AlphaFoldDB" id="A0A059E5T9"/>
<dbReference type="InterPro" id="IPR011928">
    <property type="entry name" value="Phage_phiJL001_Gp84"/>
</dbReference>
<dbReference type="STRING" id="1280948.HY36_15120"/>
<evidence type="ECO:0000259" key="1">
    <source>
        <dbReference type="Pfam" id="PF09356"/>
    </source>
</evidence>
<dbReference type="InterPro" id="IPR018964">
    <property type="entry name" value="Phage_phiJL001_Gp84_C"/>
</dbReference>
<keyword evidence="3" id="KW-1185">Reference proteome</keyword>
<dbReference type="Proteomes" id="UP000024547">
    <property type="component" value="Unassembled WGS sequence"/>
</dbReference>
<feature type="domain" description="Bacteriophage phiJL001 Gp84 C-terminal" evidence="1">
    <location>
        <begin position="171"/>
        <end position="199"/>
    </location>
</feature>
<dbReference type="Pfam" id="PF09931">
    <property type="entry name" value="Phage_phiJL001_Gp84_N"/>
    <property type="match status" value="1"/>
</dbReference>
<evidence type="ECO:0000313" key="2">
    <source>
        <dbReference type="EMBL" id="KCZ63061.1"/>
    </source>
</evidence>
<proteinExistence type="predicted"/>
<protein>
    <recommendedName>
        <fullName evidence="1">Bacteriophage phiJL001 Gp84 C-terminal domain-containing protein</fullName>
    </recommendedName>
</protein>